<reference evidence="2" key="1">
    <citation type="submission" date="2022-10" db="EMBL/GenBank/DDBJ databases">
        <title>Chitinophaga sp. nov., isolated from soil.</title>
        <authorList>
            <person name="Jeon C.O."/>
        </authorList>
    </citation>
    <scope>NUCLEOTIDE SEQUENCE</scope>
    <source>
        <strain evidence="2">R8</strain>
    </source>
</reference>
<protein>
    <submittedName>
        <fullName evidence="2">Uncharacterized protein</fullName>
    </submittedName>
</protein>
<keyword evidence="3" id="KW-1185">Reference proteome</keyword>
<feature type="chain" id="PRO_5045779450" evidence="1">
    <location>
        <begin position="21"/>
        <end position="853"/>
    </location>
</feature>
<dbReference type="RefSeq" id="WP_264283317.1">
    <property type="nucleotide sequence ID" value="NZ_CP107006.1"/>
</dbReference>
<dbReference type="EMBL" id="CP107006">
    <property type="protein sequence ID" value="UYQ95599.1"/>
    <property type="molecule type" value="Genomic_DNA"/>
</dbReference>
<dbReference type="Proteomes" id="UP001162741">
    <property type="component" value="Chromosome"/>
</dbReference>
<evidence type="ECO:0000313" key="3">
    <source>
        <dbReference type="Proteomes" id="UP001162741"/>
    </source>
</evidence>
<gene>
    <name evidence="2" type="ORF">MKQ68_10850</name>
</gene>
<feature type="signal peptide" evidence="1">
    <location>
        <begin position="1"/>
        <end position="20"/>
    </location>
</feature>
<evidence type="ECO:0000313" key="2">
    <source>
        <dbReference type="EMBL" id="UYQ95599.1"/>
    </source>
</evidence>
<proteinExistence type="predicted"/>
<name>A0ABY6J7D7_9BACT</name>
<organism evidence="2 3">
    <name type="scientific">Chitinophaga horti</name>
    <dbReference type="NCBI Taxonomy" id="2920382"/>
    <lineage>
        <taxon>Bacteria</taxon>
        <taxon>Pseudomonadati</taxon>
        <taxon>Bacteroidota</taxon>
        <taxon>Chitinophagia</taxon>
        <taxon>Chitinophagales</taxon>
        <taxon>Chitinophagaceae</taxon>
        <taxon>Chitinophaga</taxon>
    </lineage>
</organism>
<accession>A0ABY6J7D7</accession>
<evidence type="ECO:0000256" key="1">
    <source>
        <dbReference type="SAM" id="SignalP"/>
    </source>
</evidence>
<keyword evidence="1" id="KW-0732">Signal</keyword>
<sequence length="853" mass="94357">MIKSLMILCLATCAGLKVHARPPGTIRLFSGNDSIPALGTPASQRQQVMAVVVDSLNKRPRAAVENAKNTLSLNRVGAIPALNGLNDTVKKELFSYVARSYSASKAAAFAKGMTVLKDTAVLNDFFTAKLRGFYALSRQNLPGNSLALPAGIKNKFKGAGAEVSYGDTSHAISGWWNRLNISDEISVGSIPFAFDYVNVSGYNNFSSDLNDRHLGKMSFDKRAYLDKLDQHIKEHYDLNKYFLEDIDFRSNMQSFLDQRLDHIRTKSESFLEGREREWLQLVNPGQLMNLDSNQLKNVLLEKSGLSVTDAEAFQKRKQDLIASISNDAYDDSARSQLRNELARFEALESYYKGVLKIKQDIGKGGLDASKLLNSQHDVKSRMQEWMGDKNNTPQLAKELLPLGIMQKVMLRVKNLDLGNIVANASKGSVADLFMTGVSGSALHNNKFAMTTIGQRNDIGVRHTGLTSSISTPTYNLQSARMGIGDIDKQHTHVSLLNANTKSTSRNGFDMAALSQNLFVGSISKMLELGKYGTLEAELSKSNNQFSNMMSGTVEQSAAPKAAIAGLLDNVWTTLSAGVRYAGEVKEWNMTQGAYFNYAGLGHSNPGNPSGTRGSLQYGLNLRRSWQKNKAAVMFRTDVRDIDRSALSGGSKWKNLQLTLDGRYRFSRRLTMNLRLNQASMNESEAGVRTNVFLNRKVTVTSQANGRFGELMQSNVFMAGLQQMEYLAVQSPVKSTLLNLNMMQSLSLGSGIISFNTFLSHDLSGNMAYGNMLTSDAGYNYNLWKVFSCGSAITFLDTNDMARQIGLRQSLGARLLKKWSLNVFLDARKDLIRSSNNFLYGNFKTEMTLHYSLN</sequence>